<dbReference type="Pfam" id="PF03099">
    <property type="entry name" value="BPL_LplA_LipB"/>
    <property type="match status" value="1"/>
</dbReference>
<dbReference type="PANTHER" id="PTHR12835:SF5">
    <property type="entry name" value="BIOTIN--PROTEIN LIGASE"/>
    <property type="match status" value="1"/>
</dbReference>
<dbReference type="Gene3D" id="3.30.930.10">
    <property type="entry name" value="Bira Bifunctional Protein, Domain 2"/>
    <property type="match status" value="1"/>
</dbReference>
<comment type="caution">
    <text evidence="3">The sequence shown here is derived from an EMBL/GenBank/DDBJ whole genome shotgun (WGS) entry which is preliminary data.</text>
</comment>
<name>A0A2H0FE26_9BACT</name>
<dbReference type="GO" id="GO:0005737">
    <property type="term" value="C:cytoplasm"/>
    <property type="evidence" value="ECO:0007669"/>
    <property type="project" value="TreeGrafter"/>
</dbReference>
<evidence type="ECO:0000313" key="4">
    <source>
        <dbReference type="Proteomes" id="UP000230778"/>
    </source>
</evidence>
<accession>A0A2H0FE26</accession>
<dbReference type="NCBIfam" id="TIGR00121">
    <property type="entry name" value="birA_ligase"/>
    <property type="match status" value="1"/>
</dbReference>
<organism evidence="3 4">
    <name type="scientific">Candidatus Nealsonbacteria bacterium CG18_big_fil_WC_8_21_14_2_50_37_10</name>
    <dbReference type="NCBI Taxonomy" id="1974717"/>
    <lineage>
        <taxon>Bacteria</taxon>
        <taxon>Candidatus Nealsoniibacteriota</taxon>
    </lineage>
</organism>
<dbReference type="PANTHER" id="PTHR12835">
    <property type="entry name" value="BIOTIN PROTEIN LIGASE"/>
    <property type="match status" value="1"/>
</dbReference>
<proteinExistence type="predicted"/>
<dbReference type="InterPro" id="IPR004408">
    <property type="entry name" value="Biotin_CoA_COase_ligase"/>
</dbReference>
<sequence length="186" mass="20737">MEIKYFSQLKSTNQKAKELSSKEAKPWLVVVAEKQTAGYGKEKVPWFSPQGGLYFSIILPKSKIEDLQTLTILAAWISAKVIKDNFNLEPLIKLPNDVLLNEKPSTRASSLRGKKICGILTENIIGKEVKSSVIGIGLNTNIDKFPKELEDEATSLKIELGREVNNEKILKQIVEGIKQQLATISE</sequence>
<dbReference type="SUPFAM" id="SSF55681">
    <property type="entry name" value="Class II aaRS and biotin synthetases"/>
    <property type="match status" value="1"/>
</dbReference>
<dbReference type="PROSITE" id="PS51733">
    <property type="entry name" value="BPL_LPL_CATALYTIC"/>
    <property type="match status" value="1"/>
</dbReference>
<dbReference type="InterPro" id="IPR004143">
    <property type="entry name" value="BPL_LPL_catalytic"/>
</dbReference>
<protein>
    <submittedName>
        <fullName evidence="3">Biotin--[acetyl-CoA-carboxylase] ligase</fullName>
    </submittedName>
</protein>
<keyword evidence="1 3" id="KW-0436">Ligase</keyword>
<gene>
    <name evidence="3" type="ORF">COW72_03220</name>
</gene>
<reference evidence="3 4" key="1">
    <citation type="submission" date="2017-09" db="EMBL/GenBank/DDBJ databases">
        <title>Depth-based differentiation of microbial function through sediment-hosted aquifers and enrichment of novel symbionts in the deep terrestrial subsurface.</title>
        <authorList>
            <person name="Probst A.J."/>
            <person name="Ladd B."/>
            <person name="Jarett J.K."/>
            <person name="Geller-Mcgrath D.E."/>
            <person name="Sieber C.M."/>
            <person name="Emerson J.B."/>
            <person name="Anantharaman K."/>
            <person name="Thomas B.C."/>
            <person name="Malmstrom R."/>
            <person name="Stieglmeier M."/>
            <person name="Klingl A."/>
            <person name="Woyke T."/>
            <person name="Ryan C.M."/>
            <person name="Banfield J.F."/>
        </authorList>
    </citation>
    <scope>NUCLEOTIDE SEQUENCE [LARGE SCALE GENOMIC DNA]</scope>
    <source>
        <strain evidence="3">CG18_big_fil_WC_8_21_14_2_50_37_10</strain>
    </source>
</reference>
<dbReference type="GO" id="GO:0004077">
    <property type="term" value="F:biotin--[biotin carboxyl-carrier protein] ligase activity"/>
    <property type="evidence" value="ECO:0007669"/>
    <property type="project" value="InterPro"/>
</dbReference>
<dbReference type="InterPro" id="IPR045864">
    <property type="entry name" value="aa-tRNA-synth_II/BPL/LPL"/>
</dbReference>
<dbReference type="Proteomes" id="UP000230778">
    <property type="component" value="Unassembled WGS sequence"/>
</dbReference>
<evidence type="ECO:0000256" key="1">
    <source>
        <dbReference type="ARBA" id="ARBA00022598"/>
    </source>
</evidence>
<evidence type="ECO:0000259" key="2">
    <source>
        <dbReference type="PROSITE" id="PS51733"/>
    </source>
</evidence>
<dbReference type="EMBL" id="PCUC01000169">
    <property type="protein sequence ID" value="PIQ04842.1"/>
    <property type="molecule type" value="Genomic_DNA"/>
</dbReference>
<dbReference type="AlphaFoldDB" id="A0A2H0FE26"/>
<evidence type="ECO:0000313" key="3">
    <source>
        <dbReference type="EMBL" id="PIQ04842.1"/>
    </source>
</evidence>
<feature type="domain" description="BPL/LPL catalytic" evidence="2">
    <location>
        <begin position="1"/>
        <end position="185"/>
    </location>
</feature>